<sequence>MMRRFVNNKYQETLYFLLEAIFTTGCGFWWTYPQMAIGAILSIIATTMQLIYRDIKSEKKYDKFWSIGIIVFDIILAIWSFYHWNVPIVRDPLF</sequence>
<dbReference type="Proteomes" id="UP000095553">
    <property type="component" value="Unassembled WGS sequence"/>
</dbReference>
<evidence type="ECO:0000256" key="1">
    <source>
        <dbReference type="SAM" id="Phobius"/>
    </source>
</evidence>
<accession>A0A173U2J9</accession>
<proteinExistence type="predicted"/>
<evidence type="ECO:0000313" key="3">
    <source>
        <dbReference type="Proteomes" id="UP000095553"/>
    </source>
</evidence>
<dbReference type="EMBL" id="CYXY01000016">
    <property type="protein sequence ID" value="CUN08345.1"/>
    <property type="molecule type" value="Genomic_DNA"/>
</dbReference>
<feature type="transmembrane region" description="Helical" evidence="1">
    <location>
        <begin position="64"/>
        <end position="84"/>
    </location>
</feature>
<keyword evidence="1" id="KW-0472">Membrane</keyword>
<name>A0A173U2J9_ANAHA</name>
<dbReference type="RefSeq" id="WP_055073198.1">
    <property type="nucleotide sequence ID" value="NZ_CYXY01000016.1"/>
</dbReference>
<reference evidence="2 3" key="1">
    <citation type="submission" date="2015-09" db="EMBL/GenBank/DDBJ databases">
        <authorList>
            <consortium name="Pathogen Informatics"/>
        </authorList>
    </citation>
    <scope>NUCLEOTIDE SEQUENCE [LARGE SCALE GENOMIC DNA]</scope>
    <source>
        <strain evidence="2 3">2789STDY5834959</strain>
    </source>
</reference>
<keyword evidence="1" id="KW-0812">Transmembrane</keyword>
<feature type="transmembrane region" description="Helical" evidence="1">
    <location>
        <begin position="12"/>
        <end position="30"/>
    </location>
</feature>
<keyword evidence="1" id="KW-1133">Transmembrane helix</keyword>
<protein>
    <submittedName>
        <fullName evidence="2">Uncharacterized protein</fullName>
    </submittedName>
</protein>
<gene>
    <name evidence="2" type="ORF">ERS852571_02410</name>
</gene>
<evidence type="ECO:0000313" key="2">
    <source>
        <dbReference type="EMBL" id="CUN08345.1"/>
    </source>
</evidence>
<organism evidence="2 3">
    <name type="scientific">Anaerostipes hadrus</name>
    <dbReference type="NCBI Taxonomy" id="649756"/>
    <lineage>
        <taxon>Bacteria</taxon>
        <taxon>Bacillati</taxon>
        <taxon>Bacillota</taxon>
        <taxon>Clostridia</taxon>
        <taxon>Lachnospirales</taxon>
        <taxon>Lachnospiraceae</taxon>
        <taxon>Anaerostipes</taxon>
    </lineage>
</organism>
<dbReference type="AlphaFoldDB" id="A0A173U2J9"/>
<feature type="transmembrane region" description="Helical" evidence="1">
    <location>
        <begin position="36"/>
        <end position="52"/>
    </location>
</feature>